<reference evidence="6 7" key="1">
    <citation type="submission" date="2014-11" db="EMBL/GenBank/DDBJ databases">
        <title>Pan-genome of Gallibacterium spp.</title>
        <authorList>
            <person name="Kudirkiene E."/>
            <person name="Bojesen A.M."/>
        </authorList>
    </citation>
    <scope>NUCLEOTIDE SEQUENCE [LARGE SCALE GENOMIC DNA]</scope>
    <source>
        <strain evidence="6 7">F 279</strain>
    </source>
</reference>
<dbReference type="InterPro" id="IPR005119">
    <property type="entry name" value="LysR_subst-bd"/>
</dbReference>
<dbReference type="InterPro" id="IPR058163">
    <property type="entry name" value="LysR-type_TF_proteobact-type"/>
</dbReference>
<evidence type="ECO:0000256" key="3">
    <source>
        <dbReference type="ARBA" id="ARBA00023125"/>
    </source>
</evidence>
<sequence>MNSTTYHQLQIFHAIAQEGSINASARKLGITSPSVSQALKLLEQSMDMPLFWRSTRRVQLTEAGARLLTQTEPLMRELDSRLEQFLGEEYAPSGLVRITLSRFAYRLIIQPYLAEFNQRYPHICLDISVYDGTVDLMQASYDLGIRFGDKIDENMVARQLLPSFQEGLYVSKGYLQQYGEPQRDNLYQHHLIGYRFITTGQSLPLILEKDGQSESIEMPTPIICNDIDTIADGVRAGLGIGRLFTPIHQQLPDKNDFIPVLTDYWRNYPPVYLYYPQASQKVKRVAAVIDFLRGKFL</sequence>
<evidence type="ECO:0000259" key="5">
    <source>
        <dbReference type="PROSITE" id="PS50931"/>
    </source>
</evidence>
<dbReference type="PANTHER" id="PTHR30537">
    <property type="entry name" value="HTH-TYPE TRANSCRIPTIONAL REGULATOR"/>
    <property type="match status" value="1"/>
</dbReference>
<dbReference type="OrthoDB" id="8885940at2"/>
<evidence type="ECO:0000256" key="4">
    <source>
        <dbReference type="ARBA" id="ARBA00023163"/>
    </source>
</evidence>
<dbReference type="Proteomes" id="UP000092643">
    <property type="component" value="Unassembled WGS sequence"/>
</dbReference>
<dbReference type="Gene3D" id="3.40.190.290">
    <property type="match status" value="1"/>
</dbReference>
<dbReference type="PROSITE" id="PS50931">
    <property type="entry name" value="HTH_LYSR"/>
    <property type="match status" value="1"/>
</dbReference>
<comment type="caution">
    <text evidence="6">The sequence shown here is derived from an EMBL/GenBank/DDBJ whole genome shotgun (WGS) entry which is preliminary data.</text>
</comment>
<dbReference type="RefSeq" id="WP_065231981.1">
    <property type="nucleotide sequence ID" value="NZ_JTJN01000021.1"/>
</dbReference>
<evidence type="ECO:0000256" key="1">
    <source>
        <dbReference type="ARBA" id="ARBA00009437"/>
    </source>
</evidence>
<keyword evidence="3" id="KW-0238">DNA-binding</keyword>
<accession>A0A1A7PAU0</accession>
<comment type="similarity">
    <text evidence="1">Belongs to the LysR transcriptional regulatory family.</text>
</comment>
<protein>
    <submittedName>
        <fullName evidence="6">LysR family transcriptional regulator</fullName>
    </submittedName>
</protein>
<keyword evidence="2" id="KW-0805">Transcription regulation</keyword>
<dbReference type="InterPro" id="IPR036390">
    <property type="entry name" value="WH_DNA-bd_sf"/>
</dbReference>
<evidence type="ECO:0000256" key="2">
    <source>
        <dbReference type="ARBA" id="ARBA00023015"/>
    </source>
</evidence>
<dbReference type="AlphaFoldDB" id="A0A1A7PAU0"/>
<evidence type="ECO:0000313" key="6">
    <source>
        <dbReference type="EMBL" id="OBW99587.1"/>
    </source>
</evidence>
<proteinExistence type="inferred from homology"/>
<dbReference type="InterPro" id="IPR036388">
    <property type="entry name" value="WH-like_DNA-bd_sf"/>
</dbReference>
<organism evidence="6 7">
    <name type="scientific">Gallibacterium anatis</name>
    <dbReference type="NCBI Taxonomy" id="750"/>
    <lineage>
        <taxon>Bacteria</taxon>
        <taxon>Pseudomonadati</taxon>
        <taxon>Pseudomonadota</taxon>
        <taxon>Gammaproteobacteria</taxon>
        <taxon>Pasteurellales</taxon>
        <taxon>Pasteurellaceae</taxon>
        <taxon>Gallibacterium</taxon>
    </lineage>
</organism>
<dbReference type="PATRIC" id="fig|750.21.peg.971"/>
<dbReference type="Pfam" id="PF00126">
    <property type="entry name" value="HTH_1"/>
    <property type="match status" value="1"/>
</dbReference>
<name>A0A1A7PAU0_9PAST</name>
<dbReference type="FunFam" id="1.10.10.10:FF:000001">
    <property type="entry name" value="LysR family transcriptional regulator"/>
    <property type="match status" value="1"/>
</dbReference>
<dbReference type="SUPFAM" id="SSF46785">
    <property type="entry name" value="Winged helix' DNA-binding domain"/>
    <property type="match status" value="1"/>
</dbReference>
<dbReference type="EMBL" id="JTJO01000020">
    <property type="protein sequence ID" value="OBW99587.1"/>
    <property type="molecule type" value="Genomic_DNA"/>
</dbReference>
<dbReference type="SUPFAM" id="SSF53850">
    <property type="entry name" value="Periplasmic binding protein-like II"/>
    <property type="match status" value="1"/>
</dbReference>
<gene>
    <name evidence="6" type="ORF">QV03_02995</name>
</gene>
<dbReference type="Pfam" id="PF03466">
    <property type="entry name" value="LysR_substrate"/>
    <property type="match status" value="1"/>
</dbReference>
<feature type="domain" description="HTH lysR-type" evidence="5">
    <location>
        <begin position="4"/>
        <end position="61"/>
    </location>
</feature>
<dbReference type="PANTHER" id="PTHR30537:SF5">
    <property type="entry name" value="HTH-TYPE TRANSCRIPTIONAL ACTIVATOR TTDR-RELATED"/>
    <property type="match status" value="1"/>
</dbReference>
<evidence type="ECO:0000313" key="7">
    <source>
        <dbReference type="Proteomes" id="UP000092643"/>
    </source>
</evidence>
<dbReference type="Gene3D" id="1.10.10.10">
    <property type="entry name" value="Winged helix-like DNA-binding domain superfamily/Winged helix DNA-binding domain"/>
    <property type="match status" value="1"/>
</dbReference>
<dbReference type="GO" id="GO:0003700">
    <property type="term" value="F:DNA-binding transcription factor activity"/>
    <property type="evidence" value="ECO:0007669"/>
    <property type="project" value="InterPro"/>
</dbReference>
<keyword evidence="4" id="KW-0804">Transcription</keyword>
<dbReference type="InterPro" id="IPR000847">
    <property type="entry name" value="LysR_HTH_N"/>
</dbReference>
<dbReference type="GO" id="GO:0003677">
    <property type="term" value="F:DNA binding"/>
    <property type="evidence" value="ECO:0007669"/>
    <property type="project" value="UniProtKB-KW"/>
</dbReference>